<gene>
    <name evidence="2" type="ORF">AAT19DRAFT_13808</name>
</gene>
<feature type="compositionally biased region" description="Basic and acidic residues" evidence="1">
    <location>
        <begin position="109"/>
        <end position="151"/>
    </location>
</feature>
<feature type="compositionally biased region" description="Polar residues" evidence="1">
    <location>
        <begin position="158"/>
        <end position="167"/>
    </location>
</feature>
<protein>
    <submittedName>
        <fullName evidence="2">Uncharacterized protein</fullName>
    </submittedName>
</protein>
<dbReference type="AlphaFoldDB" id="A0A2T0AA14"/>
<feature type="compositionally biased region" description="Low complexity" evidence="1">
    <location>
        <begin position="82"/>
        <end position="93"/>
    </location>
</feature>
<feature type="compositionally biased region" description="Basic residues" evidence="1">
    <location>
        <begin position="94"/>
        <end position="105"/>
    </location>
</feature>
<proteinExistence type="predicted"/>
<evidence type="ECO:0000313" key="2">
    <source>
        <dbReference type="EMBL" id="PRQ74786.1"/>
    </source>
</evidence>
<evidence type="ECO:0000256" key="1">
    <source>
        <dbReference type="SAM" id="MobiDB-lite"/>
    </source>
</evidence>
<comment type="caution">
    <text evidence="2">The sequence shown here is derived from an EMBL/GenBank/DDBJ whole genome shotgun (WGS) entry which is preliminary data.</text>
</comment>
<sequence>MVAGVRGTRADRRCRSGRSGAMVIRVCLSTALKISGGPRRRSDAVDGGSWRRRLMRRWERRERAATGVGEPHKQSSRRPALCSVCARRSSVHSSARRCWTRRRSGRAQSRVDVRDDDEHRGCDDGARLGIDRCRRGEGRREESWDEQAAKEKTRRTRASTSPSKAAP</sequence>
<dbReference type="Proteomes" id="UP000239560">
    <property type="component" value="Unassembled WGS sequence"/>
</dbReference>
<accession>A0A2T0AA14</accession>
<evidence type="ECO:0000313" key="3">
    <source>
        <dbReference type="Proteomes" id="UP000239560"/>
    </source>
</evidence>
<reference evidence="2 3" key="1">
    <citation type="journal article" date="2018" name="Elife">
        <title>Functional genomics of lipid metabolism in the oleaginous yeast Rhodosporidium toruloides.</title>
        <authorList>
            <person name="Coradetti S.T."/>
            <person name="Pinel D."/>
            <person name="Geiselman G."/>
            <person name="Ito M."/>
            <person name="Mondo S."/>
            <person name="Reilly M.C."/>
            <person name="Cheng Y.F."/>
            <person name="Bauer S."/>
            <person name="Grigoriev I."/>
            <person name="Gladden J.M."/>
            <person name="Simmons B.A."/>
            <person name="Brem R."/>
            <person name="Arkin A.P."/>
            <person name="Skerker J.M."/>
        </authorList>
    </citation>
    <scope>NUCLEOTIDE SEQUENCE [LARGE SCALE GENOMIC DNA]</scope>
    <source>
        <strain evidence="2 3">NBRC 0880</strain>
    </source>
</reference>
<name>A0A2T0AA14_RHOTO</name>
<dbReference type="EMBL" id="LCTV02000005">
    <property type="protein sequence ID" value="PRQ74786.1"/>
    <property type="molecule type" value="Genomic_DNA"/>
</dbReference>
<organism evidence="2 3">
    <name type="scientific">Rhodotorula toruloides</name>
    <name type="common">Yeast</name>
    <name type="synonym">Rhodosporidium toruloides</name>
    <dbReference type="NCBI Taxonomy" id="5286"/>
    <lineage>
        <taxon>Eukaryota</taxon>
        <taxon>Fungi</taxon>
        <taxon>Dikarya</taxon>
        <taxon>Basidiomycota</taxon>
        <taxon>Pucciniomycotina</taxon>
        <taxon>Microbotryomycetes</taxon>
        <taxon>Sporidiobolales</taxon>
        <taxon>Sporidiobolaceae</taxon>
        <taxon>Rhodotorula</taxon>
    </lineage>
</organism>
<feature type="region of interest" description="Disordered" evidence="1">
    <location>
        <begin position="62"/>
        <end position="167"/>
    </location>
</feature>